<evidence type="ECO:0000256" key="3">
    <source>
        <dbReference type="ARBA" id="ARBA00023163"/>
    </source>
</evidence>
<dbReference type="InterPro" id="IPR000835">
    <property type="entry name" value="HTH_MarR-typ"/>
</dbReference>
<name>A0A7Y6DV72_9CELL</name>
<dbReference type="CDD" id="cd00090">
    <property type="entry name" value="HTH_ARSR"/>
    <property type="match status" value="1"/>
</dbReference>
<evidence type="ECO:0000259" key="5">
    <source>
        <dbReference type="PROSITE" id="PS50995"/>
    </source>
</evidence>
<dbReference type="PROSITE" id="PS01117">
    <property type="entry name" value="HTH_MARR_1"/>
    <property type="match status" value="1"/>
</dbReference>
<dbReference type="EMBL" id="JABMCI010000042">
    <property type="protein sequence ID" value="NUU16131.1"/>
    <property type="molecule type" value="Genomic_DNA"/>
</dbReference>
<dbReference type="SMART" id="SM00419">
    <property type="entry name" value="HTH_CRP"/>
    <property type="match status" value="1"/>
</dbReference>
<feature type="domain" description="HTH marR-type" evidence="5">
    <location>
        <begin position="20"/>
        <end position="150"/>
    </location>
</feature>
<dbReference type="GO" id="GO:0003700">
    <property type="term" value="F:DNA-binding transcription factor activity"/>
    <property type="evidence" value="ECO:0007669"/>
    <property type="project" value="InterPro"/>
</dbReference>
<organism evidence="6 7">
    <name type="scientific">Cellulomonas humilata</name>
    <dbReference type="NCBI Taxonomy" id="144055"/>
    <lineage>
        <taxon>Bacteria</taxon>
        <taxon>Bacillati</taxon>
        <taxon>Actinomycetota</taxon>
        <taxon>Actinomycetes</taxon>
        <taxon>Micrococcales</taxon>
        <taxon>Cellulomonadaceae</taxon>
        <taxon>Cellulomonas</taxon>
    </lineage>
</organism>
<dbReference type="SMART" id="SM00347">
    <property type="entry name" value="HTH_MARR"/>
    <property type="match status" value="1"/>
</dbReference>
<gene>
    <name evidence="6" type="ORF">HP550_02545</name>
</gene>
<dbReference type="Gene3D" id="1.10.10.10">
    <property type="entry name" value="Winged helix-like DNA-binding domain superfamily/Winged helix DNA-binding domain"/>
    <property type="match status" value="1"/>
</dbReference>
<dbReference type="PANTHER" id="PTHR33164">
    <property type="entry name" value="TRANSCRIPTIONAL REGULATOR, MARR FAMILY"/>
    <property type="match status" value="1"/>
</dbReference>
<dbReference type="PRINTS" id="PR00598">
    <property type="entry name" value="HTHMARR"/>
</dbReference>
<dbReference type="InterPro" id="IPR011991">
    <property type="entry name" value="ArsR-like_HTH"/>
</dbReference>
<keyword evidence="1" id="KW-0805">Transcription regulation</keyword>
<dbReference type="PANTHER" id="PTHR33164:SF43">
    <property type="entry name" value="HTH-TYPE TRANSCRIPTIONAL REPRESSOR YETL"/>
    <property type="match status" value="1"/>
</dbReference>
<evidence type="ECO:0000313" key="6">
    <source>
        <dbReference type="EMBL" id="NUU16131.1"/>
    </source>
</evidence>
<proteinExistence type="predicted"/>
<dbReference type="RefSeq" id="WP_175346034.1">
    <property type="nucleotide sequence ID" value="NZ_JABMCI010000042.1"/>
</dbReference>
<dbReference type="Pfam" id="PF12802">
    <property type="entry name" value="MarR_2"/>
    <property type="match status" value="1"/>
</dbReference>
<evidence type="ECO:0000313" key="7">
    <source>
        <dbReference type="Proteomes" id="UP000565724"/>
    </source>
</evidence>
<evidence type="ECO:0000256" key="4">
    <source>
        <dbReference type="SAM" id="MobiDB-lite"/>
    </source>
</evidence>
<dbReference type="InterPro" id="IPR023187">
    <property type="entry name" value="Tscrpt_reg_MarR-type_CS"/>
</dbReference>
<keyword evidence="2" id="KW-0238">DNA-binding</keyword>
<dbReference type="InterPro" id="IPR036390">
    <property type="entry name" value="WH_DNA-bd_sf"/>
</dbReference>
<dbReference type="InterPro" id="IPR036388">
    <property type="entry name" value="WH-like_DNA-bd_sf"/>
</dbReference>
<reference evidence="6 7" key="1">
    <citation type="submission" date="2020-05" db="EMBL/GenBank/DDBJ databases">
        <title>Genome Sequencing of Type Strains.</title>
        <authorList>
            <person name="Lemaire J.F."/>
            <person name="Inderbitzin P."/>
            <person name="Gregorio O.A."/>
            <person name="Collins S.B."/>
            <person name="Wespe N."/>
            <person name="Knight-Connoni V."/>
        </authorList>
    </citation>
    <scope>NUCLEOTIDE SEQUENCE [LARGE SCALE GENOMIC DNA]</scope>
    <source>
        <strain evidence="6 7">ATCC 25174</strain>
    </source>
</reference>
<dbReference type="SUPFAM" id="SSF46785">
    <property type="entry name" value="Winged helix' DNA-binding domain"/>
    <property type="match status" value="1"/>
</dbReference>
<keyword evidence="3" id="KW-0804">Transcription</keyword>
<accession>A0A7Y6DV72</accession>
<dbReference type="InterPro" id="IPR012318">
    <property type="entry name" value="HTH_CRP"/>
</dbReference>
<dbReference type="InterPro" id="IPR039422">
    <property type="entry name" value="MarR/SlyA-like"/>
</dbReference>
<evidence type="ECO:0000256" key="1">
    <source>
        <dbReference type="ARBA" id="ARBA00023015"/>
    </source>
</evidence>
<feature type="region of interest" description="Disordered" evidence="4">
    <location>
        <begin position="1"/>
        <end position="21"/>
    </location>
</feature>
<dbReference type="GO" id="GO:0003677">
    <property type="term" value="F:DNA binding"/>
    <property type="evidence" value="ECO:0007669"/>
    <property type="project" value="UniProtKB-KW"/>
</dbReference>
<dbReference type="AlphaFoldDB" id="A0A7Y6DV72"/>
<dbReference type="Proteomes" id="UP000565724">
    <property type="component" value="Unassembled WGS sequence"/>
</dbReference>
<evidence type="ECO:0000256" key="2">
    <source>
        <dbReference type="ARBA" id="ARBA00023125"/>
    </source>
</evidence>
<dbReference type="GO" id="GO:0006950">
    <property type="term" value="P:response to stress"/>
    <property type="evidence" value="ECO:0007669"/>
    <property type="project" value="TreeGrafter"/>
</dbReference>
<dbReference type="PROSITE" id="PS50995">
    <property type="entry name" value="HTH_MARR_2"/>
    <property type="match status" value="1"/>
</dbReference>
<keyword evidence="7" id="KW-1185">Reference proteome</keyword>
<sequence>MEQESRSAEVVDPASPDPAHWPVGRLLSAAARRVERDWNAHLATWDLNHASLAVLAHLLRAPMSQRELATSSGVTEQTMSRVLARMERTGYVTRTPHDDDRRRHVITITDSGRATFAVASDRELAESLVSRGLTPEQAEQLRRLLAVVAGPDSSSG</sequence>
<protein>
    <submittedName>
        <fullName evidence="6">MarR family transcriptional regulator</fullName>
    </submittedName>
</protein>
<comment type="caution">
    <text evidence="6">The sequence shown here is derived from an EMBL/GenBank/DDBJ whole genome shotgun (WGS) entry which is preliminary data.</text>
</comment>